<reference evidence="1 2" key="1">
    <citation type="submission" date="2019-11" db="EMBL/GenBank/DDBJ databases">
        <title>The genome sequence of Methylocystis heyeri.</title>
        <authorList>
            <person name="Oshkin I.Y."/>
            <person name="Miroshnikov K."/>
            <person name="Dedysh S.N."/>
        </authorList>
    </citation>
    <scope>NUCLEOTIDE SEQUENCE [LARGE SCALE GENOMIC DNA]</scope>
    <source>
        <strain evidence="1 2">H2</strain>
    </source>
</reference>
<proteinExistence type="predicted"/>
<name>A0A6B8KHE6_9HYPH</name>
<accession>A0A6B8KHE6</accession>
<protein>
    <submittedName>
        <fullName evidence="1">Uncharacterized protein</fullName>
    </submittedName>
</protein>
<dbReference type="OrthoDB" id="8449336at2"/>
<dbReference type="Proteomes" id="UP000309061">
    <property type="component" value="Chromosome"/>
</dbReference>
<gene>
    <name evidence="1" type="ORF">H2LOC_009530</name>
</gene>
<organism evidence="1 2">
    <name type="scientific">Methylocystis heyeri</name>
    <dbReference type="NCBI Taxonomy" id="391905"/>
    <lineage>
        <taxon>Bacteria</taxon>
        <taxon>Pseudomonadati</taxon>
        <taxon>Pseudomonadota</taxon>
        <taxon>Alphaproteobacteria</taxon>
        <taxon>Hyphomicrobiales</taxon>
        <taxon>Methylocystaceae</taxon>
        <taxon>Methylocystis</taxon>
    </lineage>
</organism>
<evidence type="ECO:0000313" key="2">
    <source>
        <dbReference type="Proteomes" id="UP000309061"/>
    </source>
</evidence>
<evidence type="ECO:0000313" key="1">
    <source>
        <dbReference type="EMBL" id="QGM45923.1"/>
    </source>
</evidence>
<dbReference type="AlphaFoldDB" id="A0A6B8KHE6"/>
<dbReference type="KEGG" id="mhey:H2LOC_009530"/>
<dbReference type="RefSeq" id="WP_136496190.1">
    <property type="nucleotide sequence ID" value="NZ_CP046052.1"/>
</dbReference>
<sequence>MIEANERFGRKTMKGSTMKFGAHIFKLALAGAIACVEVAPLHAAETWSPLTLKPMRAVSLNEGGKHIVTYFIDAGGVCKLTMMIGESWESYSDEPPLAKPSRVTVEVASGQSAMVDTADGKALNFHCENRASLMTATEIDRVAFRTTP</sequence>
<dbReference type="EMBL" id="CP046052">
    <property type="protein sequence ID" value="QGM45923.1"/>
    <property type="molecule type" value="Genomic_DNA"/>
</dbReference>
<keyword evidence="2" id="KW-1185">Reference proteome</keyword>